<protein>
    <submittedName>
        <fullName evidence="2">(African queen) hypothetical protein</fullName>
    </submittedName>
</protein>
<keyword evidence="3" id="KW-1185">Reference proteome</keyword>
<organism evidence="2 3">
    <name type="scientific">Danaus chrysippus</name>
    <name type="common">African queen</name>
    <dbReference type="NCBI Taxonomy" id="151541"/>
    <lineage>
        <taxon>Eukaryota</taxon>
        <taxon>Metazoa</taxon>
        <taxon>Ecdysozoa</taxon>
        <taxon>Arthropoda</taxon>
        <taxon>Hexapoda</taxon>
        <taxon>Insecta</taxon>
        <taxon>Pterygota</taxon>
        <taxon>Neoptera</taxon>
        <taxon>Endopterygota</taxon>
        <taxon>Lepidoptera</taxon>
        <taxon>Glossata</taxon>
        <taxon>Ditrysia</taxon>
        <taxon>Papilionoidea</taxon>
        <taxon>Nymphalidae</taxon>
        <taxon>Danainae</taxon>
        <taxon>Danaini</taxon>
        <taxon>Danaina</taxon>
        <taxon>Danaus</taxon>
        <taxon>Anosia</taxon>
    </lineage>
</organism>
<feature type="compositionally biased region" description="Pro residues" evidence="1">
    <location>
        <begin position="87"/>
        <end position="97"/>
    </location>
</feature>
<comment type="caution">
    <text evidence="2">The sequence shown here is derived from an EMBL/GenBank/DDBJ whole genome shotgun (WGS) entry which is preliminary data.</text>
</comment>
<accession>A0A8J2R5X3</accession>
<evidence type="ECO:0000313" key="2">
    <source>
        <dbReference type="EMBL" id="CAG9580238.1"/>
    </source>
</evidence>
<evidence type="ECO:0000256" key="1">
    <source>
        <dbReference type="SAM" id="MobiDB-lite"/>
    </source>
</evidence>
<evidence type="ECO:0000313" key="3">
    <source>
        <dbReference type="Proteomes" id="UP000789524"/>
    </source>
</evidence>
<gene>
    <name evidence="2" type="ORF">DCHRY22_LOCUS13586</name>
</gene>
<dbReference type="Proteomes" id="UP000789524">
    <property type="component" value="Unassembled WGS sequence"/>
</dbReference>
<dbReference type="AlphaFoldDB" id="A0A8J2R5X3"/>
<name>A0A8J2R5X3_9NEOP</name>
<feature type="compositionally biased region" description="Low complexity" evidence="1">
    <location>
        <begin position="61"/>
        <end position="77"/>
    </location>
</feature>
<proteinExistence type="predicted"/>
<sequence>MTTLRPRATRLSYETELRHVAPRYGTGFRDGDYYTFNLVSISSSSSWPVPRTGPQFPVLCSRSSVSSSRSPGPSVQSFPHAQLSVFPRPPSPLPVNA</sequence>
<dbReference type="EMBL" id="CAKASE010000079">
    <property type="protein sequence ID" value="CAG9580238.1"/>
    <property type="molecule type" value="Genomic_DNA"/>
</dbReference>
<feature type="region of interest" description="Disordered" evidence="1">
    <location>
        <begin position="61"/>
        <end position="97"/>
    </location>
</feature>
<reference evidence="2" key="1">
    <citation type="submission" date="2021-09" db="EMBL/GenBank/DDBJ databases">
        <authorList>
            <person name="Martin H S."/>
        </authorList>
    </citation>
    <scope>NUCLEOTIDE SEQUENCE</scope>
</reference>